<proteinExistence type="predicted"/>
<gene>
    <name evidence="1" type="ORF">SLS62_006711</name>
</gene>
<organism evidence="1 2">
    <name type="scientific">Diatrype stigma</name>
    <dbReference type="NCBI Taxonomy" id="117547"/>
    <lineage>
        <taxon>Eukaryota</taxon>
        <taxon>Fungi</taxon>
        <taxon>Dikarya</taxon>
        <taxon>Ascomycota</taxon>
        <taxon>Pezizomycotina</taxon>
        <taxon>Sordariomycetes</taxon>
        <taxon>Xylariomycetidae</taxon>
        <taxon>Xylariales</taxon>
        <taxon>Diatrypaceae</taxon>
        <taxon>Diatrype</taxon>
    </lineage>
</organism>
<dbReference type="AlphaFoldDB" id="A0AAN9UMR5"/>
<dbReference type="EMBL" id="JAKJXP020000051">
    <property type="protein sequence ID" value="KAK7751305.1"/>
    <property type="molecule type" value="Genomic_DNA"/>
</dbReference>
<dbReference type="Proteomes" id="UP001320420">
    <property type="component" value="Unassembled WGS sequence"/>
</dbReference>
<accession>A0AAN9UMR5</accession>
<sequence length="113" mass="13304">MQFLEPHDILRLRSTSKEFRDKLEPVLAAMFDINASLRQFFEKPAEFRTQLGHCNALIHGDLPLRFFQRTIRPDTLLSIMIEDHRSFTLLEDYILKGGYCVTEDARIHTLRNL</sequence>
<evidence type="ECO:0000313" key="2">
    <source>
        <dbReference type="Proteomes" id="UP001320420"/>
    </source>
</evidence>
<reference evidence="1 2" key="1">
    <citation type="submission" date="2024-02" db="EMBL/GenBank/DDBJ databases">
        <title>De novo assembly and annotation of 12 fungi associated with fruit tree decline syndrome in Ontario, Canada.</title>
        <authorList>
            <person name="Sulman M."/>
            <person name="Ellouze W."/>
            <person name="Ilyukhin E."/>
        </authorList>
    </citation>
    <scope>NUCLEOTIDE SEQUENCE [LARGE SCALE GENOMIC DNA]</scope>
    <source>
        <strain evidence="1 2">M11/M66-122</strain>
    </source>
</reference>
<keyword evidence="2" id="KW-1185">Reference proteome</keyword>
<protein>
    <recommendedName>
        <fullName evidence="3">F-box domain-containing protein</fullName>
    </recommendedName>
</protein>
<comment type="caution">
    <text evidence="1">The sequence shown here is derived from an EMBL/GenBank/DDBJ whole genome shotgun (WGS) entry which is preliminary data.</text>
</comment>
<name>A0AAN9UMR5_9PEZI</name>
<evidence type="ECO:0000313" key="1">
    <source>
        <dbReference type="EMBL" id="KAK7751305.1"/>
    </source>
</evidence>
<evidence type="ECO:0008006" key="3">
    <source>
        <dbReference type="Google" id="ProtNLM"/>
    </source>
</evidence>